<dbReference type="SMART" id="SM00730">
    <property type="entry name" value="PSN"/>
    <property type="match status" value="1"/>
</dbReference>
<keyword evidence="5 8" id="KW-1133">Transmembrane helix</keyword>
<dbReference type="GO" id="GO:0006465">
    <property type="term" value="P:signal peptide processing"/>
    <property type="evidence" value="ECO:0007669"/>
    <property type="project" value="TreeGrafter"/>
</dbReference>
<feature type="transmembrane region" description="Helical" evidence="8">
    <location>
        <begin position="453"/>
        <end position="472"/>
    </location>
</feature>
<gene>
    <name evidence="9" type="ORF">MSPICULIGERA_LOCUS18251</name>
</gene>
<organism evidence="9 10">
    <name type="scientific">Mesorhabditis spiculigera</name>
    <dbReference type="NCBI Taxonomy" id="96644"/>
    <lineage>
        <taxon>Eukaryota</taxon>
        <taxon>Metazoa</taxon>
        <taxon>Ecdysozoa</taxon>
        <taxon>Nematoda</taxon>
        <taxon>Chromadorea</taxon>
        <taxon>Rhabditida</taxon>
        <taxon>Rhabditina</taxon>
        <taxon>Rhabditomorpha</taxon>
        <taxon>Rhabditoidea</taxon>
        <taxon>Rhabditidae</taxon>
        <taxon>Mesorhabditinae</taxon>
        <taxon>Mesorhabditis</taxon>
    </lineage>
</organism>
<feature type="transmembrane region" description="Helical" evidence="8">
    <location>
        <begin position="398"/>
        <end position="419"/>
    </location>
</feature>
<sequence length="482" mass="54335">MERAELKAGRVAASLTILAISAITLYAACLRSSTIYFYELDTTTVVFMSMPLAVLFPLVLSLALFVTYLSKKPKEMACQTSPPSPEKKSTRRFSIMASHKGSDLRQIIEEKEPMKEEATPLKQKAETEKEETKEEKSVRKDSSTMTTTEDGNNDTPEFSLGQSAPTSPEPESDEATTPPTARRTSSTSRIQRELLHRPRKDSLLARGTSQSALIKSEPRKELCEIFKEIEQGSIWMYALGGFDAKIFPGDRHSQFKPKHTLLNLIIEILATHVPIWLCVGALYLLSLEFLRMNFAYYFYFHEDVMEFCALFCALGVGAVHEYRAHWITNDILALCSIYVVVSRLQPVSFISASALLGGFFVFDLFWLYIVDLLSTVVSESKAPIMLVVPRDNKGNKQYLATLDVIVPGIFLNLVLKYSSMYDKKLFFIELGGLYVSLLITTFVAIWKRRTTPAMVLPAVVLISTSLFCTTTPDKLWKFMIKH</sequence>
<comment type="subcellular location">
    <subcellularLocation>
        <location evidence="1">Endomembrane system</location>
        <topology evidence="1">Multi-pass membrane protein</topology>
    </subcellularLocation>
</comment>
<protein>
    <submittedName>
        <fullName evidence="9">Uncharacterized protein</fullName>
    </submittedName>
</protein>
<dbReference type="AlphaFoldDB" id="A0AA36D2V5"/>
<dbReference type="GO" id="GO:0042500">
    <property type="term" value="F:aspartic endopeptidase activity, intramembrane cleaving"/>
    <property type="evidence" value="ECO:0007669"/>
    <property type="project" value="InterPro"/>
</dbReference>
<dbReference type="PANTHER" id="PTHR12174">
    <property type="entry name" value="SIGNAL PEPTIDE PEPTIDASE"/>
    <property type="match status" value="1"/>
</dbReference>
<feature type="transmembrane region" description="Helical" evidence="8">
    <location>
        <begin position="261"/>
        <end position="284"/>
    </location>
</feature>
<dbReference type="InterPro" id="IPR007369">
    <property type="entry name" value="Peptidase_A22B_SPP"/>
</dbReference>
<accession>A0AA36D2V5</accession>
<evidence type="ECO:0000256" key="2">
    <source>
        <dbReference type="ARBA" id="ARBA00006859"/>
    </source>
</evidence>
<proteinExistence type="inferred from homology"/>
<dbReference type="InterPro" id="IPR006639">
    <property type="entry name" value="Preselin/SPP"/>
</dbReference>
<dbReference type="GO" id="GO:0098554">
    <property type="term" value="C:cytoplasmic side of endoplasmic reticulum membrane"/>
    <property type="evidence" value="ECO:0007669"/>
    <property type="project" value="TreeGrafter"/>
</dbReference>
<feature type="non-terminal residue" evidence="9">
    <location>
        <position position="482"/>
    </location>
</feature>
<keyword evidence="4" id="KW-0378">Hydrolase</keyword>
<feature type="transmembrane region" description="Helical" evidence="8">
    <location>
        <begin position="296"/>
        <end position="319"/>
    </location>
</feature>
<feature type="compositionally biased region" description="Polar residues" evidence="7">
    <location>
        <begin position="143"/>
        <end position="166"/>
    </location>
</feature>
<keyword evidence="3 8" id="KW-0812">Transmembrane</keyword>
<dbReference type="Proteomes" id="UP001177023">
    <property type="component" value="Unassembled WGS sequence"/>
</dbReference>
<evidence type="ECO:0000256" key="6">
    <source>
        <dbReference type="ARBA" id="ARBA00023136"/>
    </source>
</evidence>
<dbReference type="PANTHER" id="PTHR12174:SF35">
    <property type="entry name" value="INTRAMEMBRANE PROTEASE (IMPAS) FAMILY"/>
    <property type="match status" value="1"/>
</dbReference>
<evidence type="ECO:0000256" key="1">
    <source>
        <dbReference type="ARBA" id="ARBA00004127"/>
    </source>
</evidence>
<dbReference type="GO" id="GO:0033619">
    <property type="term" value="P:membrane protein proteolysis"/>
    <property type="evidence" value="ECO:0007669"/>
    <property type="project" value="TreeGrafter"/>
</dbReference>
<evidence type="ECO:0000256" key="8">
    <source>
        <dbReference type="SAM" id="Phobius"/>
    </source>
</evidence>
<feature type="transmembrane region" description="Helical" evidence="8">
    <location>
        <begin position="356"/>
        <end position="377"/>
    </location>
</feature>
<keyword evidence="10" id="KW-1185">Reference proteome</keyword>
<feature type="transmembrane region" description="Helical" evidence="8">
    <location>
        <begin position="44"/>
        <end position="69"/>
    </location>
</feature>
<evidence type="ECO:0000313" key="9">
    <source>
        <dbReference type="EMBL" id="CAJ0580048.1"/>
    </source>
</evidence>
<dbReference type="GO" id="GO:0098553">
    <property type="term" value="C:lumenal side of endoplasmic reticulum membrane"/>
    <property type="evidence" value="ECO:0007669"/>
    <property type="project" value="TreeGrafter"/>
</dbReference>
<dbReference type="Pfam" id="PF04258">
    <property type="entry name" value="Peptidase_A22B"/>
    <property type="match status" value="1"/>
</dbReference>
<reference evidence="9" key="1">
    <citation type="submission" date="2023-06" db="EMBL/GenBank/DDBJ databases">
        <authorList>
            <person name="Delattre M."/>
        </authorList>
    </citation>
    <scope>NUCLEOTIDE SEQUENCE</scope>
    <source>
        <strain evidence="9">AF72</strain>
    </source>
</reference>
<comment type="caution">
    <text evidence="9">The sequence shown here is derived from an EMBL/GenBank/DDBJ whole genome shotgun (WGS) entry which is preliminary data.</text>
</comment>
<evidence type="ECO:0000256" key="3">
    <source>
        <dbReference type="ARBA" id="ARBA00022692"/>
    </source>
</evidence>
<feature type="compositionally biased region" description="Low complexity" evidence="7">
    <location>
        <begin position="175"/>
        <end position="189"/>
    </location>
</feature>
<evidence type="ECO:0000256" key="5">
    <source>
        <dbReference type="ARBA" id="ARBA00022989"/>
    </source>
</evidence>
<evidence type="ECO:0000313" key="10">
    <source>
        <dbReference type="Proteomes" id="UP001177023"/>
    </source>
</evidence>
<name>A0AA36D2V5_9BILA</name>
<feature type="compositionally biased region" description="Basic and acidic residues" evidence="7">
    <location>
        <begin position="190"/>
        <end position="201"/>
    </location>
</feature>
<comment type="similarity">
    <text evidence="2">Belongs to the peptidase A22B family.</text>
</comment>
<dbReference type="EMBL" id="CATQJA010002659">
    <property type="protein sequence ID" value="CAJ0580048.1"/>
    <property type="molecule type" value="Genomic_DNA"/>
</dbReference>
<feature type="transmembrane region" description="Helical" evidence="8">
    <location>
        <begin position="425"/>
        <end position="446"/>
    </location>
</feature>
<evidence type="ECO:0000256" key="4">
    <source>
        <dbReference type="ARBA" id="ARBA00022801"/>
    </source>
</evidence>
<feature type="compositionally biased region" description="Basic and acidic residues" evidence="7">
    <location>
        <begin position="100"/>
        <end position="142"/>
    </location>
</feature>
<feature type="region of interest" description="Disordered" evidence="7">
    <location>
        <begin position="75"/>
        <end position="201"/>
    </location>
</feature>
<evidence type="ECO:0000256" key="7">
    <source>
        <dbReference type="SAM" id="MobiDB-lite"/>
    </source>
</evidence>
<keyword evidence="6 8" id="KW-0472">Membrane</keyword>
<feature type="transmembrane region" description="Helical" evidence="8">
    <location>
        <begin position="12"/>
        <end position="38"/>
    </location>
</feature>